<dbReference type="PROSITE" id="PS00789">
    <property type="entry name" value="CHORISMATE_SYNTHASE_3"/>
    <property type="match status" value="1"/>
</dbReference>
<name>A0A9X9T8R3_METOG</name>
<reference evidence="8" key="1">
    <citation type="submission" date="2022-11" db="EMBL/GenBank/DDBJ databases">
        <title>Complete genome sequence of Methanogenium organophilum DSM 3596.</title>
        <authorList>
            <person name="Chen S.-C."/>
            <person name="Lai S.-J."/>
            <person name="You Y.-T."/>
        </authorList>
    </citation>
    <scope>NUCLEOTIDE SEQUENCE</scope>
    <source>
        <strain evidence="8">DSM 3596</strain>
    </source>
</reference>
<dbReference type="GO" id="GO:0008652">
    <property type="term" value="P:amino acid biosynthetic process"/>
    <property type="evidence" value="ECO:0007669"/>
    <property type="project" value="UniProtKB-KW"/>
</dbReference>
<dbReference type="EMBL" id="CP113361">
    <property type="protein sequence ID" value="WAI01930.1"/>
    <property type="molecule type" value="Genomic_DNA"/>
</dbReference>
<dbReference type="Pfam" id="PF01264">
    <property type="entry name" value="Chorismate_synt"/>
    <property type="match status" value="1"/>
</dbReference>
<dbReference type="EC" id="4.2.3.5" evidence="3 7"/>
<dbReference type="HAMAP" id="MF_00300">
    <property type="entry name" value="Chorismate_synth"/>
    <property type="match status" value="1"/>
</dbReference>
<evidence type="ECO:0000256" key="3">
    <source>
        <dbReference type="ARBA" id="ARBA00013036"/>
    </source>
</evidence>
<dbReference type="GO" id="GO:0009423">
    <property type="term" value="P:chorismate biosynthetic process"/>
    <property type="evidence" value="ECO:0007669"/>
    <property type="project" value="UniProtKB-UniRule"/>
</dbReference>
<sequence>MNTFGRYFRCTMFGESHGPALGVVVDGCPPEVPFGTEHLKPLMERRRPGKSPLSTPRDEADEVEILSGIFQGETTGMPVAMIVRNRDAQSSAYDTLRDTARPGHADLAYHQKYGYRDHRGGGRSSGRETVSRVMAGALAMQVLATRGITIDSRVCEVGGETDPDRFAEVILRAKGEHDSVGGILEVTATGCPPGLGAPAAGKLDAELGHAMFSIGAVKGVEIGSGFAAARMRGSEHNDPITSAGYVSNNAGGILGGISTGAPIVVRIAVKPTPSIAQPQQTVTMDLKDTMVTVEGRHDSCIVPRIGVVAESMLALVLTEALCEQTIVQGFRSRSG</sequence>
<dbReference type="Gene3D" id="3.60.150.10">
    <property type="entry name" value="Chorismate synthase AroC"/>
    <property type="match status" value="2"/>
</dbReference>
<feature type="binding site" evidence="7">
    <location>
        <position position="255"/>
    </location>
    <ligand>
        <name>FMN</name>
        <dbReference type="ChEBI" id="CHEBI:58210"/>
    </ligand>
</feature>
<evidence type="ECO:0000256" key="4">
    <source>
        <dbReference type="ARBA" id="ARBA00022605"/>
    </source>
</evidence>
<dbReference type="PANTHER" id="PTHR21085:SF0">
    <property type="entry name" value="CHORISMATE SYNTHASE"/>
    <property type="match status" value="1"/>
</dbReference>
<organism evidence="8 9">
    <name type="scientific">Methanogenium organophilum</name>
    <dbReference type="NCBI Taxonomy" id="2199"/>
    <lineage>
        <taxon>Archaea</taxon>
        <taxon>Methanobacteriati</taxon>
        <taxon>Methanobacteriota</taxon>
        <taxon>Stenosarchaea group</taxon>
        <taxon>Methanomicrobia</taxon>
        <taxon>Methanomicrobiales</taxon>
        <taxon>Methanomicrobiaceae</taxon>
        <taxon>Methanogenium</taxon>
    </lineage>
</organism>
<keyword evidence="7" id="KW-0274">FAD</keyword>
<comment type="function">
    <text evidence="7">Catalyzes the anti-1,4-elimination of the C-3 phosphate and the C-6 proR hydrogen from 5-enolpyruvylshikimate-3-phosphate (EPSP) to yield chorismate, which is the branch point compound that serves as the starting substrate for the three terminal pathways of aromatic amino acid biosynthesis. This reaction introduces a second double bond into the aromatic ring system.</text>
</comment>
<evidence type="ECO:0000256" key="1">
    <source>
        <dbReference type="ARBA" id="ARBA00005044"/>
    </source>
</evidence>
<dbReference type="AlphaFoldDB" id="A0A9X9T8R3"/>
<dbReference type="CDD" id="cd07304">
    <property type="entry name" value="Chorismate_synthase"/>
    <property type="match status" value="1"/>
</dbReference>
<evidence type="ECO:0000256" key="7">
    <source>
        <dbReference type="HAMAP-Rule" id="MF_00300"/>
    </source>
</evidence>
<dbReference type="InterPro" id="IPR035904">
    <property type="entry name" value="Chorismate_synth_AroC_sf"/>
</dbReference>
<dbReference type="RefSeq" id="WP_268187208.1">
    <property type="nucleotide sequence ID" value="NZ_CP113361.1"/>
</dbReference>
<keyword evidence="6 7" id="KW-0456">Lyase</keyword>
<dbReference type="GO" id="GO:0010181">
    <property type="term" value="F:FMN binding"/>
    <property type="evidence" value="ECO:0007669"/>
    <property type="project" value="TreeGrafter"/>
</dbReference>
<keyword evidence="4 7" id="KW-0028">Amino-acid biosynthesis</keyword>
<protein>
    <recommendedName>
        <fullName evidence="3 7">Chorismate synthase</fullName>
        <shortName evidence="7">CS</shortName>
        <ecNumber evidence="3 7">4.2.3.5</ecNumber>
    </recommendedName>
    <alternativeName>
        <fullName evidence="7">5-enolpyruvylshikimate-3-phosphate phospholyase</fullName>
    </alternativeName>
</protein>
<dbReference type="Proteomes" id="UP001163096">
    <property type="component" value="Chromosome"/>
</dbReference>
<keyword evidence="5 7" id="KW-0057">Aromatic amino acid biosynthesis</keyword>
<comment type="cofactor">
    <cofactor evidence="7">
        <name>FMNH2</name>
        <dbReference type="ChEBI" id="CHEBI:57618"/>
    </cofactor>
    <text evidence="7">Reduced FMN (FMNH(2)).</text>
</comment>
<keyword evidence="9" id="KW-1185">Reference proteome</keyword>
<evidence type="ECO:0000313" key="8">
    <source>
        <dbReference type="EMBL" id="WAI01930.1"/>
    </source>
</evidence>
<dbReference type="PROSITE" id="PS00787">
    <property type="entry name" value="CHORISMATE_SYNTHASE_1"/>
    <property type="match status" value="1"/>
</dbReference>
<comment type="pathway">
    <text evidence="1 7">Metabolic intermediate biosynthesis; chorismate biosynthesis; chorismate from D-erythrose 4-phosphate and phosphoenolpyruvate: step 7/7.</text>
</comment>
<comment type="catalytic activity">
    <reaction evidence="7">
        <text>5-O-(1-carboxyvinyl)-3-phosphoshikimate = chorismate + phosphate</text>
        <dbReference type="Rhea" id="RHEA:21020"/>
        <dbReference type="ChEBI" id="CHEBI:29748"/>
        <dbReference type="ChEBI" id="CHEBI:43474"/>
        <dbReference type="ChEBI" id="CHEBI:57701"/>
        <dbReference type="EC" id="4.2.3.5"/>
    </reaction>
</comment>
<dbReference type="PIRSF" id="PIRSF001456">
    <property type="entry name" value="Chorismate_synth"/>
    <property type="match status" value="1"/>
</dbReference>
<feature type="binding site" evidence="7">
    <location>
        <position position="296"/>
    </location>
    <ligand>
        <name>FMN</name>
        <dbReference type="ChEBI" id="CHEBI:58210"/>
    </ligand>
</feature>
<accession>A0A9X9T8R3</accession>
<comment type="caution">
    <text evidence="7">Lacks conserved residue(s) required for the propagation of feature annotation.</text>
</comment>
<keyword evidence="7" id="KW-0285">Flavoprotein</keyword>
<feature type="binding site" evidence="7">
    <location>
        <begin position="270"/>
        <end position="274"/>
    </location>
    <ligand>
        <name>FMN</name>
        <dbReference type="ChEBI" id="CHEBI:58210"/>
    </ligand>
</feature>
<feature type="binding site" evidence="7">
    <location>
        <begin position="123"/>
        <end position="125"/>
    </location>
    <ligand>
        <name>FMN</name>
        <dbReference type="ChEBI" id="CHEBI:58210"/>
    </ligand>
</feature>
<dbReference type="KEGG" id="mou:OU421_03415"/>
<dbReference type="InterPro" id="IPR000453">
    <property type="entry name" value="Chorismate_synth"/>
</dbReference>
<dbReference type="GO" id="GO:0009073">
    <property type="term" value="P:aromatic amino acid family biosynthetic process"/>
    <property type="evidence" value="ECO:0007669"/>
    <property type="project" value="UniProtKB-KW"/>
</dbReference>
<keyword evidence="7" id="KW-0521">NADP</keyword>
<proteinExistence type="inferred from homology"/>
<dbReference type="InterPro" id="IPR020541">
    <property type="entry name" value="Chorismate_synthase_CS"/>
</dbReference>
<keyword evidence="7" id="KW-0288">FMN</keyword>
<dbReference type="GeneID" id="76834119"/>
<gene>
    <name evidence="7" type="primary">aroC</name>
    <name evidence="8" type="ORF">OU421_03415</name>
</gene>
<evidence type="ECO:0000256" key="5">
    <source>
        <dbReference type="ARBA" id="ARBA00023141"/>
    </source>
</evidence>
<dbReference type="GO" id="GO:0005829">
    <property type="term" value="C:cytosol"/>
    <property type="evidence" value="ECO:0007669"/>
    <property type="project" value="TreeGrafter"/>
</dbReference>
<dbReference type="SUPFAM" id="SSF103263">
    <property type="entry name" value="Chorismate synthase, AroC"/>
    <property type="match status" value="1"/>
</dbReference>
<dbReference type="GO" id="GO:0004107">
    <property type="term" value="F:chorismate synthase activity"/>
    <property type="evidence" value="ECO:0007669"/>
    <property type="project" value="UniProtKB-UniRule"/>
</dbReference>
<dbReference type="PROSITE" id="PS00788">
    <property type="entry name" value="CHORISMATE_SYNTHASE_2"/>
    <property type="match status" value="1"/>
</dbReference>
<comment type="similarity">
    <text evidence="2 7">Belongs to the chorismate synthase family.</text>
</comment>
<evidence type="ECO:0000256" key="2">
    <source>
        <dbReference type="ARBA" id="ARBA00008014"/>
    </source>
</evidence>
<evidence type="ECO:0000313" key="9">
    <source>
        <dbReference type="Proteomes" id="UP001163096"/>
    </source>
</evidence>
<evidence type="ECO:0000256" key="6">
    <source>
        <dbReference type="ARBA" id="ARBA00023239"/>
    </source>
</evidence>
<feature type="binding site" evidence="7">
    <location>
        <position position="46"/>
    </location>
    <ligand>
        <name>NADP(+)</name>
        <dbReference type="ChEBI" id="CHEBI:58349"/>
    </ligand>
</feature>
<dbReference type="PANTHER" id="PTHR21085">
    <property type="entry name" value="CHORISMATE SYNTHASE"/>
    <property type="match status" value="1"/>
</dbReference>